<sequence>LGEGSGAEIWAELKRRKFVEEEQERVKEAKRKAVAKANQIILGQNSAFKGKQLEKITPMPSKRQNNKNSLPLLFSSTGEPLSQVQGSGSSSSSSSSYSSSSNIPSDKQTLIFSNELLSFRLLLARALAMNVSRAFPTLLAALMAAGPQTILDSAATAVVSHQRRERHYKKKVLHDQMIQRMRNKALQAENDEKVKDGRQSPNNQISNANSFTNNKPKSPAVSITNQSTFTLPSFVQRAIQVKDKRDDQTSIQIPVIQPFESTLSQLAKSNWLTNYTSPTASLSIFNLLEQETNGSFFRASLRQIKGERIQKVVLQGSE</sequence>
<organism evidence="2 3">
    <name type="scientific">Streblomastix strix</name>
    <dbReference type="NCBI Taxonomy" id="222440"/>
    <lineage>
        <taxon>Eukaryota</taxon>
        <taxon>Metamonada</taxon>
        <taxon>Preaxostyla</taxon>
        <taxon>Oxymonadida</taxon>
        <taxon>Streblomastigidae</taxon>
        <taxon>Streblomastix</taxon>
    </lineage>
</organism>
<feature type="non-terminal residue" evidence="2">
    <location>
        <position position="1"/>
    </location>
</feature>
<gene>
    <name evidence="2" type="ORF">EZS28_051719</name>
</gene>
<evidence type="ECO:0000313" key="2">
    <source>
        <dbReference type="EMBL" id="KAA6352754.1"/>
    </source>
</evidence>
<evidence type="ECO:0000256" key="1">
    <source>
        <dbReference type="SAM" id="MobiDB-lite"/>
    </source>
</evidence>
<reference evidence="2 3" key="1">
    <citation type="submission" date="2019-03" db="EMBL/GenBank/DDBJ databases">
        <title>Single cell metagenomics reveals metabolic interactions within the superorganism composed of flagellate Streblomastix strix and complex community of Bacteroidetes bacteria on its surface.</title>
        <authorList>
            <person name="Treitli S.C."/>
            <person name="Kolisko M."/>
            <person name="Husnik F."/>
            <person name="Keeling P."/>
            <person name="Hampl V."/>
        </authorList>
    </citation>
    <scope>NUCLEOTIDE SEQUENCE [LARGE SCALE GENOMIC DNA]</scope>
    <source>
        <strain evidence="2">ST1C</strain>
    </source>
</reference>
<accession>A0A5J4T2Y9</accession>
<feature type="compositionally biased region" description="Polar residues" evidence="1">
    <location>
        <begin position="62"/>
        <end position="85"/>
    </location>
</feature>
<feature type="compositionally biased region" description="Low complexity" evidence="1">
    <location>
        <begin position="86"/>
        <end position="101"/>
    </location>
</feature>
<proteinExistence type="predicted"/>
<comment type="caution">
    <text evidence="2">The sequence shown here is derived from an EMBL/GenBank/DDBJ whole genome shotgun (WGS) entry which is preliminary data.</text>
</comment>
<feature type="region of interest" description="Disordered" evidence="1">
    <location>
        <begin position="186"/>
        <end position="219"/>
    </location>
</feature>
<feature type="region of interest" description="Disordered" evidence="1">
    <location>
        <begin position="51"/>
        <end position="104"/>
    </location>
</feature>
<protein>
    <submittedName>
        <fullName evidence="2">Uncharacterized protein</fullName>
    </submittedName>
</protein>
<name>A0A5J4T2Y9_9EUKA</name>
<feature type="compositionally biased region" description="Polar residues" evidence="1">
    <location>
        <begin position="199"/>
        <end position="219"/>
    </location>
</feature>
<dbReference type="Proteomes" id="UP000324800">
    <property type="component" value="Unassembled WGS sequence"/>
</dbReference>
<dbReference type="EMBL" id="SNRW01039375">
    <property type="protein sequence ID" value="KAA6352754.1"/>
    <property type="molecule type" value="Genomic_DNA"/>
</dbReference>
<dbReference type="AlphaFoldDB" id="A0A5J4T2Y9"/>
<evidence type="ECO:0000313" key="3">
    <source>
        <dbReference type="Proteomes" id="UP000324800"/>
    </source>
</evidence>
<feature type="non-terminal residue" evidence="2">
    <location>
        <position position="318"/>
    </location>
</feature>